<evidence type="ECO:0000256" key="2">
    <source>
        <dbReference type="ARBA" id="ARBA00022617"/>
    </source>
</evidence>
<keyword evidence="3" id="KW-0479">Metal-binding</keyword>
<evidence type="ECO:0000313" key="9">
    <source>
        <dbReference type="EMBL" id="KAL3784493.1"/>
    </source>
</evidence>
<evidence type="ECO:0000256" key="6">
    <source>
        <dbReference type="RuleBase" id="RU004241"/>
    </source>
</evidence>
<evidence type="ECO:0000256" key="5">
    <source>
        <dbReference type="ARBA" id="ARBA00023004"/>
    </source>
</evidence>
<dbReference type="SUPFAM" id="SSF48113">
    <property type="entry name" value="Heme-dependent peroxidases"/>
    <property type="match status" value="1"/>
</dbReference>
<dbReference type="EMBL" id="JABMIG020000235">
    <property type="protein sequence ID" value="KAL3784493.1"/>
    <property type="molecule type" value="Genomic_DNA"/>
</dbReference>
<evidence type="ECO:0000256" key="3">
    <source>
        <dbReference type="ARBA" id="ARBA00022723"/>
    </source>
</evidence>
<dbReference type="CDD" id="cd00314">
    <property type="entry name" value="plant_peroxidase_like"/>
    <property type="match status" value="1"/>
</dbReference>
<evidence type="ECO:0000256" key="7">
    <source>
        <dbReference type="SAM" id="SignalP"/>
    </source>
</evidence>
<keyword evidence="5" id="KW-0408">Iron</keyword>
<dbReference type="AlphaFoldDB" id="A0ABD3P8Y0"/>
<protein>
    <recommendedName>
        <fullName evidence="8">Plant heme peroxidase family profile domain-containing protein</fullName>
    </recommendedName>
</protein>
<gene>
    <name evidence="9" type="ORF">HJC23_013636</name>
</gene>
<dbReference type="InterPro" id="IPR019793">
    <property type="entry name" value="Peroxidases_heam-ligand_BS"/>
</dbReference>
<keyword evidence="4" id="KW-0560">Oxidoreductase</keyword>
<dbReference type="Proteomes" id="UP001516023">
    <property type="component" value="Unassembled WGS sequence"/>
</dbReference>
<dbReference type="Gene3D" id="1.10.520.10">
    <property type="match status" value="1"/>
</dbReference>
<sequence>MKPISLVVLSSVALLSKICHACIDKATYYAIDSDIEKIASSITSQNELVHFYGGIVRLAAHDFMDHDRNSGTPYGSDGCIEWNHEVNKGLQTIWCNSCPLTKLYKKTYSYISKADFWVISANAVIRQLSKNQSFDLANTFLWGRKDAASCQGAGDRIPTGTGCREVEDTLLDAMGLQWRDAVALLGAHTIGKGHEAFSGHDGYWMPTVADSLVFDKKYYEELILRTWRSRNIGTKEEDFVASTEETHEHPQMMLKADVCLLYNTDRKYPCCSKTNRFLHGVNECDWEEVLSNKKCPSYAKNDSRMEAVRAVLEYLGGISPNDNQGPFYKAYATAWFKATTNGHDNLKSIRRTCW</sequence>
<comment type="caution">
    <text evidence="9">The sequence shown here is derived from an EMBL/GenBank/DDBJ whole genome shotgun (WGS) entry which is preliminary data.</text>
</comment>
<keyword evidence="1" id="KW-0575">Peroxidase</keyword>
<dbReference type="InterPro" id="IPR010255">
    <property type="entry name" value="Haem_peroxidase_sf"/>
</dbReference>
<accession>A0ABD3P8Y0</accession>
<evidence type="ECO:0000259" key="8">
    <source>
        <dbReference type="PROSITE" id="PS50873"/>
    </source>
</evidence>
<dbReference type="GO" id="GO:0046872">
    <property type="term" value="F:metal ion binding"/>
    <property type="evidence" value="ECO:0007669"/>
    <property type="project" value="UniProtKB-KW"/>
</dbReference>
<evidence type="ECO:0000313" key="10">
    <source>
        <dbReference type="Proteomes" id="UP001516023"/>
    </source>
</evidence>
<feature type="domain" description="Plant heme peroxidase family profile" evidence="8">
    <location>
        <begin position="54"/>
        <end position="354"/>
    </location>
</feature>
<feature type="chain" id="PRO_5044835512" description="Plant heme peroxidase family profile domain-containing protein" evidence="7">
    <location>
        <begin position="22"/>
        <end position="354"/>
    </location>
</feature>
<keyword evidence="10" id="KW-1185">Reference proteome</keyword>
<dbReference type="PRINTS" id="PR00458">
    <property type="entry name" value="PEROXIDASE"/>
</dbReference>
<keyword evidence="7" id="KW-0732">Signal</keyword>
<dbReference type="PROSITE" id="PS00435">
    <property type="entry name" value="PEROXIDASE_1"/>
    <property type="match status" value="1"/>
</dbReference>
<dbReference type="InterPro" id="IPR044831">
    <property type="entry name" value="Ccp1-like"/>
</dbReference>
<organism evidence="9 10">
    <name type="scientific">Cyclotella cryptica</name>
    <dbReference type="NCBI Taxonomy" id="29204"/>
    <lineage>
        <taxon>Eukaryota</taxon>
        <taxon>Sar</taxon>
        <taxon>Stramenopiles</taxon>
        <taxon>Ochrophyta</taxon>
        <taxon>Bacillariophyta</taxon>
        <taxon>Coscinodiscophyceae</taxon>
        <taxon>Thalassiosirophycidae</taxon>
        <taxon>Stephanodiscales</taxon>
        <taxon>Stephanodiscaceae</taxon>
        <taxon>Cyclotella</taxon>
    </lineage>
</organism>
<comment type="similarity">
    <text evidence="6">Belongs to the peroxidase family.</text>
</comment>
<keyword evidence="2" id="KW-0349">Heme</keyword>
<name>A0ABD3P8Y0_9STRA</name>
<proteinExistence type="inferred from homology"/>
<evidence type="ECO:0000256" key="1">
    <source>
        <dbReference type="ARBA" id="ARBA00022559"/>
    </source>
</evidence>
<dbReference type="Gene3D" id="1.10.420.10">
    <property type="entry name" value="Peroxidase, domain 2"/>
    <property type="match status" value="1"/>
</dbReference>
<dbReference type="Pfam" id="PF00141">
    <property type="entry name" value="peroxidase"/>
    <property type="match status" value="1"/>
</dbReference>
<dbReference type="PANTHER" id="PTHR31356:SF36">
    <property type="entry name" value="L-ASCORBATE PEROXIDASE 3"/>
    <property type="match status" value="1"/>
</dbReference>
<reference evidence="9 10" key="1">
    <citation type="journal article" date="2020" name="G3 (Bethesda)">
        <title>Improved Reference Genome for Cyclotella cryptica CCMP332, a Model for Cell Wall Morphogenesis, Salinity Adaptation, and Lipid Production in Diatoms (Bacillariophyta).</title>
        <authorList>
            <person name="Roberts W.R."/>
            <person name="Downey K.M."/>
            <person name="Ruck E.C."/>
            <person name="Traller J.C."/>
            <person name="Alverson A.J."/>
        </authorList>
    </citation>
    <scope>NUCLEOTIDE SEQUENCE [LARGE SCALE GENOMIC DNA]</scope>
    <source>
        <strain evidence="9 10">CCMP332</strain>
    </source>
</reference>
<feature type="signal peptide" evidence="7">
    <location>
        <begin position="1"/>
        <end position="21"/>
    </location>
</feature>
<dbReference type="InterPro" id="IPR002016">
    <property type="entry name" value="Haem_peroxidase"/>
</dbReference>
<dbReference type="PROSITE" id="PS50873">
    <property type="entry name" value="PEROXIDASE_4"/>
    <property type="match status" value="1"/>
</dbReference>
<dbReference type="PANTHER" id="PTHR31356">
    <property type="entry name" value="THYLAKOID LUMENAL 29 KDA PROTEIN, CHLOROPLASTIC-RELATED"/>
    <property type="match status" value="1"/>
</dbReference>
<evidence type="ECO:0000256" key="4">
    <source>
        <dbReference type="ARBA" id="ARBA00023002"/>
    </source>
</evidence>
<dbReference type="GO" id="GO:0004601">
    <property type="term" value="F:peroxidase activity"/>
    <property type="evidence" value="ECO:0007669"/>
    <property type="project" value="UniProtKB-KW"/>
</dbReference>